<dbReference type="PANTHER" id="PTHR12175:SF1">
    <property type="entry name" value="PITH DOMAIN-CONTAINING PROTEIN 1"/>
    <property type="match status" value="1"/>
</dbReference>
<dbReference type="Pfam" id="PF06201">
    <property type="entry name" value="PITH"/>
    <property type="match status" value="1"/>
</dbReference>
<dbReference type="OrthoDB" id="2635at2759"/>
<name>A0A177TS85_9BASI</name>
<dbReference type="AlphaFoldDB" id="A0A177TS85"/>
<evidence type="ECO:0000313" key="3">
    <source>
        <dbReference type="EMBL" id="KAE8260457.1"/>
    </source>
</evidence>
<dbReference type="GO" id="GO:0005634">
    <property type="term" value="C:nucleus"/>
    <property type="evidence" value="ECO:0007669"/>
    <property type="project" value="TreeGrafter"/>
</dbReference>
<reference evidence="3" key="2">
    <citation type="journal article" date="2019" name="IMA Fungus">
        <title>Genome sequencing and comparison of five Tilletia species to identify candidate genes for the detection of regulated species infecting wheat.</title>
        <authorList>
            <person name="Nguyen H.D.T."/>
            <person name="Sultana T."/>
            <person name="Kesanakurti P."/>
            <person name="Hambleton S."/>
        </authorList>
    </citation>
    <scope>NUCLEOTIDE SEQUENCE</scope>
    <source>
        <strain evidence="3">DAOMC 236416</strain>
    </source>
</reference>
<reference evidence="3" key="1">
    <citation type="submission" date="2016-04" db="EMBL/GenBank/DDBJ databases">
        <authorList>
            <person name="Nguyen H.D."/>
            <person name="Samba Siva P."/>
            <person name="Cullis J."/>
            <person name="Levesque C.A."/>
            <person name="Hambleton S."/>
        </authorList>
    </citation>
    <scope>NUCLEOTIDE SEQUENCE</scope>
    <source>
        <strain evidence="3">DAOMC 236416</strain>
    </source>
</reference>
<feature type="compositionally biased region" description="Basic and acidic residues" evidence="2">
    <location>
        <begin position="1"/>
        <end position="24"/>
    </location>
</feature>
<accession>A0A177TS85</accession>
<comment type="caution">
    <text evidence="3">The sequence shown here is derived from an EMBL/GenBank/DDBJ whole genome shotgun (WGS) entry which is preliminary data.</text>
</comment>
<dbReference type="InterPro" id="IPR008979">
    <property type="entry name" value="Galactose-bd-like_sf"/>
</dbReference>
<dbReference type="InterPro" id="IPR037047">
    <property type="entry name" value="PITH_dom_sf"/>
</dbReference>
<dbReference type="PROSITE" id="PS51532">
    <property type="entry name" value="PITH"/>
    <property type="match status" value="1"/>
</dbReference>
<dbReference type="Proteomes" id="UP000077521">
    <property type="component" value="Unassembled WGS sequence"/>
</dbReference>
<evidence type="ECO:0000256" key="2">
    <source>
        <dbReference type="SAM" id="MobiDB-lite"/>
    </source>
</evidence>
<sequence>MSHDHQHCGHEHHEHGGDDDHLKPGEGQQDFLYAKIDKEGVIALNEQEAGMGARTIKPWDQRKDESLYLETDTDDQTLIQIPFTGLVKLRSLFLKAGPNNYTPDAIYLFPNVDTMDFADAEAAVASGSGSGNKAPSQKLESIAVTREVVEYPLRPAKFSNVRSLTLFVPRSMGEETTRIYFLGFKGEWSDVKREGPTNIIYESAPQLKDHTKVPGTESGAYDFGTG</sequence>
<organism evidence="3 4">
    <name type="scientific">Tilletia indica</name>
    <dbReference type="NCBI Taxonomy" id="43049"/>
    <lineage>
        <taxon>Eukaryota</taxon>
        <taxon>Fungi</taxon>
        <taxon>Dikarya</taxon>
        <taxon>Basidiomycota</taxon>
        <taxon>Ustilaginomycotina</taxon>
        <taxon>Exobasidiomycetes</taxon>
        <taxon>Tilletiales</taxon>
        <taxon>Tilletiaceae</taxon>
        <taxon>Tilletia</taxon>
    </lineage>
</organism>
<dbReference type="Gene3D" id="2.60.120.470">
    <property type="entry name" value="PITH domain"/>
    <property type="match status" value="1"/>
</dbReference>
<proteinExistence type="inferred from homology"/>
<keyword evidence="4" id="KW-1185">Reference proteome</keyword>
<dbReference type="EMBL" id="LWDF02000010">
    <property type="protein sequence ID" value="KAE8260457.1"/>
    <property type="molecule type" value="Genomic_DNA"/>
</dbReference>
<dbReference type="InterPro" id="IPR010400">
    <property type="entry name" value="PITH_dom"/>
</dbReference>
<dbReference type="PANTHER" id="PTHR12175">
    <property type="entry name" value="AD039 HT014 THIOREDOXIN FAMILY TRP26"/>
    <property type="match status" value="1"/>
</dbReference>
<dbReference type="InterPro" id="IPR045099">
    <property type="entry name" value="PITH1-like"/>
</dbReference>
<dbReference type="SUPFAM" id="SSF49785">
    <property type="entry name" value="Galactose-binding domain-like"/>
    <property type="match status" value="1"/>
</dbReference>
<evidence type="ECO:0000313" key="4">
    <source>
        <dbReference type="Proteomes" id="UP000077521"/>
    </source>
</evidence>
<protein>
    <submittedName>
        <fullName evidence="3">Uncharacterized protein</fullName>
    </submittedName>
</protein>
<gene>
    <name evidence="3" type="ORF">A4X13_0g315</name>
</gene>
<feature type="region of interest" description="Disordered" evidence="2">
    <location>
        <begin position="1"/>
        <end position="26"/>
    </location>
</feature>
<evidence type="ECO:0000256" key="1">
    <source>
        <dbReference type="ARBA" id="ARBA00025788"/>
    </source>
</evidence>
<comment type="similarity">
    <text evidence="1">Belongs to the PITHD1 family.</text>
</comment>
<dbReference type="GO" id="GO:0005737">
    <property type="term" value="C:cytoplasm"/>
    <property type="evidence" value="ECO:0007669"/>
    <property type="project" value="UniProtKB-ARBA"/>
</dbReference>